<evidence type="ECO:0000313" key="10">
    <source>
        <dbReference type="EMBL" id="HHF08950.1"/>
    </source>
</evidence>
<evidence type="ECO:0000256" key="3">
    <source>
        <dbReference type="ARBA" id="ARBA00022679"/>
    </source>
</evidence>
<keyword evidence="7" id="KW-0573">Peptidoglycan synthesis</keyword>
<keyword evidence="3 7" id="KW-0808">Transferase</keyword>
<dbReference type="AlphaFoldDB" id="A0A7C5I1C4"/>
<feature type="transmembrane region" description="Helical" evidence="7">
    <location>
        <begin position="238"/>
        <end position="261"/>
    </location>
</feature>
<accession>A0A7C5I1C4</accession>
<feature type="transmembrane region" description="Helical" evidence="7">
    <location>
        <begin position="6"/>
        <end position="25"/>
    </location>
</feature>
<comment type="catalytic activity">
    <reaction evidence="7">
        <text>UDP-N-acetyl-alpha-D-muramoyl-L-alanyl-gamma-D-glutamyl-meso-2,6-diaminopimeloyl-D-alanyl-D-alanine + di-trans,octa-cis-undecaprenyl phosphate = di-trans,octa-cis-undecaprenyl diphospho-N-acetyl-alpha-D-muramoyl-L-alanyl-D-glutamyl-meso-2,6-diaminopimeloyl-D-alanyl-D-alanine + UMP</text>
        <dbReference type="Rhea" id="RHEA:28386"/>
        <dbReference type="ChEBI" id="CHEBI:57865"/>
        <dbReference type="ChEBI" id="CHEBI:60392"/>
        <dbReference type="ChEBI" id="CHEBI:61386"/>
        <dbReference type="ChEBI" id="CHEBI:61387"/>
        <dbReference type="EC" id="2.7.8.13"/>
    </reaction>
</comment>
<keyword evidence="7" id="KW-0133">Cell shape</keyword>
<feature type="binding site" evidence="9">
    <location>
        <position position="163"/>
    </location>
    <ligand>
        <name>Mg(2+)</name>
        <dbReference type="ChEBI" id="CHEBI:18420"/>
    </ligand>
</feature>
<feature type="binding site" evidence="9">
    <location>
        <position position="217"/>
    </location>
    <ligand>
        <name>Mg(2+)</name>
        <dbReference type="ChEBI" id="CHEBI:18420"/>
    </ligand>
</feature>
<evidence type="ECO:0000256" key="5">
    <source>
        <dbReference type="ARBA" id="ARBA00022989"/>
    </source>
</evidence>
<evidence type="ECO:0000256" key="1">
    <source>
        <dbReference type="ARBA" id="ARBA00004141"/>
    </source>
</evidence>
<dbReference type="CDD" id="cd06852">
    <property type="entry name" value="GT_MraY"/>
    <property type="match status" value="1"/>
</dbReference>
<evidence type="ECO:0000256" key="4">
    <source>
        <dbReference type="ARBA" id="ARBA00022692"/>
    </source>
</evidence>
<feature type="transmembrane region" description="Helical" evidence="7">
    <location>
        <begin position="73"/>
        <end position="93"/>
    </location>
</feature>
<feature type="transmembrane region" description="Helical" evidence="7">
    <location>
        <begin position="175"/>
        <end position="205"/>
    </location>
</feature>
<dbReference type="PANTHER" id="PTHR22926">
    <property type="entry name" value="PHOSPHO-N-ACETYLMURAMOYL-PENTAPEPTIDE-TRANSFERASE"/>
    <property type="match status" value="1"/>
</dbReference>
<dbReference type="InterPro" id="IPR003524">
    <property type="entry name" value="PNAcMuramoyl-5peptid_Trfase"/>
</dbReference>
<dbReference type="InterPro" id="IPR000715">
    <property type="entry name" value="Glycosyl_transferase_4"/>
</dbReference>
<evidence type="ECO:0000256" key="9">
    <source>
        <dbReference type="PIRSR" id="PIRSR600715-1"/>
    </source>
</evidence>
<dbReference type="GO" id="GO:0008360">
    <property type="term" value="P:regulation of cell shape"/>
    <property type="evidence" value="ECO:0007669"/>
    <property type="project" value="UniProtKB-KW"/>
</dbReference>
<keyword evidence="5 7" id="KW-1133">Transmembrane helix</keyword>
<dbReference type="Proteomes" id="UP000886129">
    <property type="component" value="Unassembled WGS sequence"/>
</dbReference>
<feature type="transmembrane region" description="Helical" evidence="7">
    <location>
        <begin position="46"/>
        <end position="67"/>
    </location>
</feature>
<dbReference type="GO" id="GO:0046872">
    <property type="term" value="F:metal ion binding"/>
    <property type="evidence" value="ECO:0007669"/>
    <property type="project" value="UniProtKB-KW"/>
</dbReference>
<dbReference type="NCBIfam" id="TIGR00445">
    <property type="entry name" value="mraY"/>
    <property type="match status" value="1"/>
</dbReference>
<evidence type="ECO:0000256" key="6">
    <source>
        <dbReference type="ARBA" id="ARBA00023136"/>
    </source>
</evidence>
<comment type="pathway">
    <text evidence="7">Cell wall biogenesis; peptidoglycan biosynthesis.</text>
</comment>
<evidence type="ECO:0000256" key="8">
    <source>
        <dbReference type="NCBIfam" id="TIGR00445"/>
    </source>
</evidence>
<dbReference type="PANTHER" id="PTHR22926:SF5">
    <property type="entry name" value="PHOSPHO-N-ACETYLMURAMOYL-PENTAPEPTIDE-TRANSFERASE HOMOLOG"/>
    <property type="match status" value="1"/>
</dbReference>
<protein>
    <recommendedName>
        <fullName evidence="7 8">Phospho-N-acetylmuramoyl-pentapeptide-transferase</fullName>
        <ecNumber evidence="7 8">2.7.8.13</ecNumber>
    </recommendedName>
    <alternativeName>
        <fullName evidence="7">UDP-MurNAc-pentapeptide phosphotransferase</fullName>
    </alternativeName>
</protein>
<sequence length="311" mass="34740">MDELTLFFLSFFGVLLLLYPFEKLQKRKKIGQFIREEGPDLHNHKTGTPTSAGLVFIPIALLVVFLFSKDSDLLIPIAAGILFGIVGAMDDLAKLVKKNAAGISALTRLTLEFLFAFFIVYIVQRINPHTYLLIPFTEKSLDIGWFYFPFSMVTIVGTANAVNLTDGVDGLAGSVYIASVFPLIVLGYHSNLYSALVGALFGFLWHNWYPAKVFMGDTGSLSLGGIFAVSMALTGREIYLLFFGFIFLIETLSDIIQVGSFKLRKKRVFKMAPVHHHFELSGWHESMIAFRFSTVALVFSLIGLLAWRGNW</sequence>
<keyword evidence="6 7" id="KW-0472">Membrane</keyword>
<dbReference type="UniPathway" id="UPA00219"/>
<dbReference type="PROSITE" id="PS01348">
    <property type="entry name" value="MRAY_2"/>
    <property type="match status" value="1"/>
</dbReference>
<comment type="similarity">
    <text evidence="2 7">Belongs to the glycosyltransferase 4 family. MraY subfamily.</text>
</comment>
<dbReference type="EMBL" id="DRTH01000254">
    <property type="protein sequence ID" value="HHF08950.1"/>
    <property type="molecule type" value="Genomic_DNA"/>
</dbReference>
<dbReference type="InterPro" id="IPR018480">
    <property type="entry name" value="PNAcMuramoyl-5peptid_Trfase_CS"/>
</dbReference>
<keyword evidence="7 9" id="KW-0479">Metal-binding</keyword>
<evidence type="ECO:0000256" key="2">
    <source>
        <dbReference type="ARBA" id="ARBA00005583"/>
    </source>
</evidence>
<dbReference type="GO" id="GO:0071555">
    <property type="term" value="P:cell wall organization"/>
    <property type="evidence" value="ECO:0007669"/>
    <property type="project" value="UniProtKB-KW"/>
</dbReference>
<dbReference type="HAMAP" id="MF_00038">
    <property type="entry name" value="MraY"/>
    <property type="match status" value="1"/>
</dbReference>
<keyword evidence="4 7" id="KW-0812">Transmembrane</keyword>
<dbReference type="GO" id="GO:0009252">
    <property type="term" value="P:peptidoglycan biosynthetic process"/>
    <property type="evidence" value="ECO:0007669"/>
    <property type="project" value="UniProtKB-UniRule"/>
</dbReference>
<dbReference type="EC" id="2.7.8.13" evidence="7 8"/>
<comment type="caution">
    <text evidence="10">The sequence shown here is derived from an EMBL/GenBank/DDBJ whole genome shotgun (WGS) entry which is preliminary data.</text>
</comment>
<comment type="function">
    <text evidence="7">Catalyzes the initial step of the lipid cycle reactions in the biosynthesis of the cell wall peptidoglycan: transfers peptidoglycan precursor phospho-MurNAc-pentapeptide from UDP-MurNAc-pentapeptide onto the lipid carrier undecaprenyl phosphate, yielding undecaprenyl-pyrophosphoryl-MurNAc-pentapeptide, known as lipid I.</text>
</comment>
<feature type="transmembrane region" description="Helical" evidence="7">
    <location>
        <begin position="143"/>
        <end position="163"/>
    </location>
</feature>
<keyword evidence="7" id="KW-0132">Cell division</keyword>
<comment type="subcellular location">
    <subcellularLocation>
        <location evidence="7">Cell membrane</location>
        <topology evidence="7">Multi-pass membrane protein</topology>
    </subcellularLocation>
    <subcellularLocation>
        <location evidence="1">Membrane</location>
        <topology evidence="1">Multi-pass membrane protein</topology>
    </subcellularLocation>
</comment>
<dbReference type="GO" id="GO:0008963">
    <property type="term" value="F:phospho-N-acetylmuramoyl-pentapeptide-transferase activity"/>
    <property type="evidence" value="ECO:0007669"/>
    <property type="project" value="UniProtKB-UniRule"/>
</dbReference>
<proteinExistence type="inferred from homology"/>
<keyword evidence="7" id="KW-0131">Cell cycle</keyword>
<reference evidence="10" key="1">
    <citation type="journal article" date="2020" name="mSystems">
        <title>Genome- and Community-Level Interaction Insights into Carbon Utilization and Element Cycling Functions of Hydrothermarchaeota in Hydrothermal Sediment.</title>
        <authorList>
            <person name="Zhou Z."/>
            <person name="Liu Y."/>
            <person name="Xu W."/>
            <person name="Pan J."/>
            <person name="Luo Z.H."/>
            <person name="Li M."/>
        </authorList>
    </citation>
    <scope>NUCLEOTIDE SEQUENCE [LARGE SCALE GENOMIC DNA]</scope>
    <source>
        <strain evidence="10">HyVt-80</strain>
    </source>
</reference>
<gene>
    <name evidence="7" type="primary">mraY</name>
    <name evidence="10" type="ORF">ENL26_04220</name>
</gene>
<keyword evidence="7" id="KW-1003">Cell membrane</keyword>
<dbReference type="GO" id="GO:0005886">
    <property type="term" value="C:plasma membrane"/>
    <property type="evidence" value="ECO:0007669"/>
    <property type="project" value="UniProtKB-SubCell"/>
</dbReference>
<evidence type="ECO:0000256" key="7">
    <source>
        <dbReference type="HAMAP-Rule" id="MF_00038"/>
    </source>
</evidence>
<comment type="cofactor">
    <cofactor evidence="7 9">
        <name>Mg(2+)</name>
        <dbReference type="ChEBI" id="CHEBI:18420"/>
    </cofactor>
</comment>
<feature type="transmembrane region" description="Helical" evidence="7">
    <location>
        <begin position="105"/>
        <end position="123"/>
    </location>
</feature>
<keyword evidence="7 9" id="KW-0460">Magnesium</keyword>
<keyword evidence="7" id="KW-0961">Cell wall biogenesis/degradation</keyword>
<dbReference type="GO" id="GO:0051301">
    <property type="term" value="P:cell division"/>
    <property type="evidence" value="ECO:0007669"/>
    <property type="project" value="UniProtKB-KW"/>
</dbReference>
<name>A0A7C5I1C4_9BACT</name>
<dbReference type="Pfam" id="PF00953">
    <property type="entry name" value="Glycos_transf_4"/>
    <property type="match status" value="1"/>
</dbReference>
<organism evidence="10">
    <name type="scientific">Kosmotoga arenicorallina</name>
    <dbReference type="NCBI Taxonomy" id="688066"/>
    <lineage>
        <taxon>Bacteria</taxon>
        <taxon>Thermotogati</taxon>
        <taxon>Thermotogota</taxon>
        <taxon>Thermotogae</taxon>
        <taxon>Kosmotogales</taxon>
        <taxon>Kosmotogaceae</taxon>
        <taxon>Kosmotoga</taxon>
    </lineage>
</organism>
<feature type="transmembrane region" description="Helical" evidence="7">
    <location>
        <begin position="288"/>
        <end position="307"/>
    </location>
</feature>